<proteinExistence type="predicted"/>
<feature type="region of interest" description="Disordered" evidence="1">
    <location>
        <begin position="44"/>
        <end position="87"/>
    </location>
</feature>
<evidence type="ECO:0000313" key="3">
    <source>
        <dbReference type="Proteomes" id="UP000601435"/>
    </source>
</evidence>
<accession>A0A812X581</accession>
<evidence type="ECO:0000256" key="1">
    <source>
        <dbReference type="SAM" id="MobiDB-lite"/>
    </source>
</evidence>
<reference evidence="2" key="1">
    <citation type="submission" date="2021-02" db="EMBL/GenBank/DDBJ databases">
        <authorList>
            <person name="Dougan E. K."/>
            <person name="Rhodes N."/>
            <person name="Thang M."/>
            <person name="Chan C."/>
        </authorList>
    </citation>
    <scope>NUCLEOTIDE SEQUENCE</scope>
</reference>
<dbReference type="Proteomes" id="UP000601435">
    <property type="component" value="Unassembled WGS sequence"/>
</dbReference>
<dbReference type="OrthoDB" id="10434394at2759"/>
<protein>
    <submittedName>
        <fullName evidence="2">Uncharacterized protein</fullName>
    </submittedName>
</protein>
<dbReference type="AlphaFoldDB" id="A0A812X581"/>
<comment type="caution">
    <text evidence="2">The sequence shown here is derived from an EMBL/GenBank/DDBJ whole genome shotgun (WGS) entry which is preliminary data.</text>
</comment>
<name>A0A812X581_9DINO</name>
<evidence type="ECO:0000313" key="2">
    <source>
        <dbReference type="EMBL" id="CAE7719323.1"/>
    </source>
</evidence>
<organism evidence="2 3">
    <name type="scientific">Symbiodinium necroappetens</name>
    <dbReference type="NCBI Taxonomy" id="1628268"/>
    <lineage>
        <taxon>Eukaryota</taxon>
        <taxon>Sar</taxon>
        <taxon>Alveolata</taxon>
        <taxon>Dinophyceae</taxon>
        <taxon>Suessiales</taxon>
        <taxon>Symbiodiniaceae</taxon>
        <taxon>Symbiodinium</taxon>
    </lineage>
</organism>
<gene>
    <name evidence="2" type="ORF">SNEC2469_LOCUS20736</name>
</gene>
<dbReference type="EMBL" id="CAJNJA010036340">
    <property type="protein sequence ID" value="CAE7719323.1"/>
    <property type="molecule type" value="Genomic_DNA"/>
</dbReference>
<keyword evidence="3" id="KW-1185">Reference proteome</keyword>
<sequence>MYSQQQYFKVRSLRGPTVLICVLANRKSRLVGSGAKFEARAGLGAPWRTSPTPTRRLARSSAGSGRRSARGACRRSAERCASARSDGHVRRDAVLLQGDFTMVGFLSDASADPSSAEVIHLHVLPGPSG</sequence>